<dbReference type="InterPro" id="IPR036890">
    <property type="entry name" value="HATPase_C_sf"/>
</dbReference>
<accession>A0A2X2Z7S2</accession>
<reference evidence="1 2" key="1">
    <citation type="submission" date="2018-06" db="EMBL/GenBank/DDBJ databases">
        <authorList>
            <consortium name="Pathogen Informatics"/>
            <person name="Doyle S."/>
        </authorList>
    </citation>
    <scope>NUCLEOTIDE SEQUENCE [LARGE SCALE GENOMIC DNA]</scope>
    <source>
        <strain evidence="1 2">NCTC13492</strain>
    </source>
</reference>
<proteinExistence type="predicted"/>
<dbReference type="Gene3D" id="3.30.565.10">
    <property type="entry name" value="Histidine kinase-like ATPase, C-terminal domain"/>
    <property type="match status" value="1"/>
</dbReference>
<dbReference type="SUPFAM" id="SSF55874">
    <property type="entry name" value="ATPase domain of HSP90 chaperone/DNA topoisomerase II/histidine kinase"/>
    <property type="match status" value="1"/>
</dbReference>
<dbReference type="RefSeq" id="WP_089732702.1">
    <property type="nucleotide sequence ID" value="NZ_FNEG01000001.1"/>
</dbReference>
<sequence>MHRDFIDNIYKEKAKNDSNSRDLARTLDVLSKTVFGDVNRFIFELLQNADDSSESGNNVEVEFRLVDNYLIFAHNGKHFTKEDVEGISGIGNRASKKIRIWKRPATKE</sequence>
<dbReference type="EMBL" id="UAWB01000013">
    <property type="protein sequence ID" value="SQB46470.1"/>
    <property type="molecule type" value="Genomic_DNA"/>
</dbReference>
<organism evidence="1 2">
    <name type="scientific">Chryseobacterium jejuense</name>
    <dbReference type="NCBI Taxonomy" id="445960"/>
    <lineage>
        <taxon>Bacteria</taxon>
        <taxon>Pseudomonadati</taxon>
        <taxon>Bacteroidota</taxon>
        <taxon>Flavobacteriia</taxon>
        <taxon>Flavobacteriales</taxon>
        <taxon>Weeksellaceae</taxon>
        <taxon>Chryseobacterium group</taxon>
        <taxon>Chryseobacterium</taxon>
    </lineage>
</organism>
<name>A0A2X2Z7S2_CHRJE</name>
<protein>
    <submittedName>
        <fullName evidence="1">Uncharacterized protein</fullName>
    </submittedName>
</protein>
<dbReference type="NCBIfam" id="NF047352">
    <property type="entry name" value="P_loop_sacsin"/>
    <property type="match status" value="1"/>
</dbReference>
<evidence type="ECO:0000313" key="1">
    <source>
        <dbReference type="EMBL" id="SQB46470.1"/>
    </source>
</evidence>
<gene>
    <name evidence="1" type="ORF">NCTC13492_03544</name>
</gene>
<dbReference type="OrthoDB" id="7069425at2"/>
<evidence type="ECO:0000313" key="2">
    <source>
        <dbReference type="Proteomes" id="UP000251670"/>
    </source>
</evidence>
<dbReference type="Proteomes" id="UP000251670">
    <property type="component" value="Unassembled WGS sequence"/>
</dbReference>
<dbReference type="AlphaFoldDB" id="A0A2X2Z7S2"/>